<evidence type="ECO:0000313" key="3">
    <source>
        <dbReference type="WBParaSite" id="SBAD_0000972001-mRNA-1"/>
    </source>
</evidence>
<sequence>MMDPGKKTKPCVGKDKEQCERNSGIAQNVEQQGHASMTRMYRYHQRKTLAAYECQGSINPPVLENGYNPGADWMLPCRTENTCPVDQLMYRRPFDENANMVVVNL</sequence>
<proteinExistence type="predicted"/>
<dbReference type="WBParaSite" id="SBAD_0000972001-mRNA-1">
    <property type="protein sequence ID" value="SBAD_0000972001-mRNA-1"/>
    <property type="gene ID" value="SBAD_0000972001"/>
</dbReference>
<dbReference type="AlphaFoldDB" id="A0A183J0I3"/>
<accession>A0A183J0I3</accession>
<keyword evidence="2" id="KW-1185">Reference proteome</keyword>
<evidence type="ECO:0000313" key="2">
    <source>
        <dbReference type="Proteomes" id="UP000270296"/>
    </source>
</evidence>
<reference evidence="1 2" key="2">
    <citation type="submission" date="2018-11" db="EMBL/GenBank/DDBJ databases">
        <authorList>
            <consortium name="Pathogen Informatics"/>
        </authorList>
    </citation>
    <scope>NUCLEOTIDE SEQUENCE [LARGE SCALE GENOMIC DNA]</scope>
</reference>
<protein>
    <submittedName>
        <fullName evidence="3">Thyroglobulin type-1 domain-containing protein</fullName>
    </submittedName>
</protein>
<evidence type="ECO:0000313" key="1">
    <source>
        <dbReference type="EMBL" id="VDP22850.1"/>
    </source>
</evidence>
<name>A0A183J0I3_9BILA</name>
<organism evidence="3">
    <name type="scientific">Soboliphyme baturini</name>
    <dbReference type="NCBI Taxonomy" id="241478"/>
    <lineage>
        <taxon>Eukaryota</taxon>
        <taxon>Metazoa</taxon>
        <taxon>Ecdysozoa</taxon>
        <taxon>Nematoda</taxon>
        <taxon>Enoplea</taxon>
        <taxon>Dorylaimia</taxon>
        <taxon>Dioctophymatida</taxon>
        <taxon>Dioctophymatoidea</taxon>
        <taxon>Soboliphymatidae</taxon>
        <taxon>Soboliphyme</taxon>
    </lineage>
</organism>
<gene>
    <name evidence="1" type="ORF">SBAD_LOCUS9381</name>
</gene>
<reference evidence="3" key="1">
    <citation type="submission" date="2016-06" db="UniProtKB">
        <authorList>
            <consortium name="WormBaseParasite"/>
        </authorList>
    </citation>
    <scope>IDENTIFICATION</scope>
</reference>
<dbReference type="Proteomes" id="UP000270296">
    <property type="component" value="Unassembled WGS sequence"/>
</dbReference>
<dbReference type="EMBL" id="UZAM01012651">
    <property type="protein sequence ID" value="VDP22850.1"/>
    <property type="molecule type" value="Genomic_DNA"/>
</dbReference>